<proteinExistence type="predicted"/>
<sequence>MEEKKGIFVFKKQPPLNQPYAFLKEMGPELGFETEPEKLRANHKALSLAGLVLITELDSETPFHKFLEGQPCRINIDKLERKRYVLSGSVEAFREVYLEHKEQKVAKALLLFLCQHFPELFEDLWPKHGLVPPVGISLRGLSEEELAGFDLSIRLRHVYLLSSFNLSPAEALELFALDARPQIWHKTDESVKGFLFEPLLQYMALITRGLNEEHPLKEYVRPLLDTLKKLYPEPFALIPEA</sequence>
<name>A0A7V5NZJ8_9BACT</name>
<gene>
    <name evidence="1" type="ORF">ENJ96_03940</name>
</gene>
<dbReference type="EMBL" id="DROK01000117">
    <property type="protein sequence ID" value="HHI96981.1"/>
    <property type="molecule type" value="Genomic_DNA"/>
</dbReference>
<comment type="caution">
    <text evidence="1">The sequence shown here is derived from an EMBL/GenBank/DDBJ whole genome shotgun (WGS) entry which is preliminary data.</text>
</comment>
<organism evidence="1">
    <name type="scientific">Thermodesulfatator atlanticus</name>
    <dbReference type="NCBI Taxonomy" id="501497"/>
    <lineage>
        <taxon>Bacteria</taxon>
        <taxon>Pseudomonadati</taxon>
        <taxon>Thermodesulfobacteriota</taxon>
        <taxon>Thermodesulfobacteria</taxon>
        <taxon>Thermodesulfobacteriales</taxon>
        <taxon>Thermodesulfatatoraceae</taxon>
        <taxon>Thermodesulfatator</taxon>
    </lineage>
</organism>
<reference evidence="1" key="1">
    <citation type="journal article" date="2020" name="mSystems">
        <title>Genome- and Community-Level Interaction Insights into Carbon Utilization and Element Cycling Functions of Hydrothermarchaeota in Hydrothermal Sediment.</title>
        <authorList>
            <person name="Zhou Z."/>
            <person name="Liu Y."/>
            <person name="Xu W."/>
            <person name="Pan J."/>
            <person name="Luo Z.H."/>
            <person name="Li M."/>
        </authorList>
    </citation>
    <scope>NUCLEOTIDE SEQUENCE [LARGE SCALE GENOMIC DNA]</scope>
    <source>
        <strain evidence="1">HyVt-533</strain>
    </source>
</reference>
<evidence type="ECO:0000313" key="1">
    <source>
        <dbReference type="EMBL" id="HHI96981.1"/>
    </source>
</evidence>
<dbReference type="AlphaFoldDB" id="A0A7V5NZJ8"/>
<protein>
    <submittedName>
        <fullName evidence="1">Uncharacterized protein</fullName>
    </submittedName>
</protein>
<dbReference type="Proteomes" id="UP000886101">
    <property type="component" value="Unassembled WGS sequence"/>
</dbReference>
<accession>A0A7V5NZJ8</accession>